<accession>A0ABX9RIK4</accession>
<reference evidence="1 2" key="1">
    <citation type="submission" date="2018-09" db="EMBL/GenBank/DDBJ databases">
        <title>Micromonospora sp. nov. MS1-9, isolated from a root of Musa sp.</title>
        <authorList>
            <person name="Kuncharoen N."/>
            <person name="Kudo T."/>
            <person name="Ohkuma M."/>
            <person name="Yuki M."/>
            <person name="Tanasupawat S."/>
        </authorList>
    </citation>
    <scope>NUCLEOTIDE SEQUENCE [LARGE SCALE GENOMIC DNA]</scope>
    <source>
        <strain evidence="1 2">NGC1-4</strain>
    </source>
</reference>
<evidence type="ECO:0000313" key="1">
    <source>
        <dbReference type="EMBL" id="RKN22620.1"/>
    </source>
</evidence>
<comment type="caution">
    <text evidence="1">The sequence shown here is derived from an EMBL/GenBank/DDBJ whole genome shotgun (WGS) entry which is preliminary data.</text>
</comment>
<protein>
    <recommendedName>
        <fullName evidence="3">Zinc ribbon domain-containing protein</fullName>
    </recommendedName>
</protein>
<organism evidence="1 2">
    <name type="scientific">Micromonospora musae</name>
    <dbReference type="NCBI Taxonomy" id="1894970"/>
    <lineage>
        <taxon>Bacteria</taxon>
        <taxon>Bacillati</taxon>
        <taxon>Actinomycetota</taxon>
        <taxon>Actinomycetes</taxon>
        <taxon>Micromonosporales</taxon>
        <taxon>Micromonosporaceae</taxon>
        <taxon>Micromonospora</taxon>
    </lineage>
</organism>
<sequence>MVVEQQRYRYVGPADIAVVALQGDEGRLIRSAEEFADWVASVDARELAEPFTYVVDTAGVLRLAARRSEHVACAGGGTVLAAGEIALVRRPDGWSVSEVSNQSTGYCPEPRCWPAVAAALKQVGLDHPGGFTCEFVFRRCPDCKELSVVKDGDFICYVCGSDLPQAWNVDQT</sequence>
<evidence type="ECO:0000313" key="2">
    <source>
        <dbReference type="Proteomes" id="UP000271548"/>
    </source>
</evidence>
<evidence type="ECO:0008006" key="3">
    <source>
        <dbReference type="Google" id="ProtNLM"/>
    </source>
</evidence>
<dbReference type="EMBL" id="RAZS01000002">
    <property type="protein sequence ID" value="RKN22620.1"/>
    <property type="molecule type" value="Genomic_DNA"/>
</dbReference>
<dbReference type="RefSeq" id="WP_120674170.1">
    <property type="nucleotide sequence ID" value="NZ_RAZS01000002.1"/>
</dbReference>
<dbReference type="Proteomes" id="UP000271548">
    <property type="component" value="Unassembled WGS sequence"/>
</dbReference>
<name>A0ABX9RIK4_9ACTN</name>
<keyword evidence="2" id="KW-1185">Reference proteome</keyword>
<proteinExistence type="predicted"/>
<gene>
    <name evidence="1" type="ORF">D7147_05135</name>
</gene>